<comment type="caution">
    <text evidence="2">The sequence shown here is derived from an EMBL/GenBank/DDBJ whole genome shotgun (WGS) entry which is preliminary data.</text>
</comment>
<gene>
    <name evidence="2" type="ORF">ACFQPS_00960</name>
</gene>
<feature type="region of interest" description="Disordered" evidence="1">
    <location>
        <begin position="1"/>
        <end position="79"/>
    </location>
</feature>
<evidence type="ECO:0008006" key="4">
    <source>
        <dbReference type="Google" id="ProtNLM"/>
    </source>
</evidence>
<reference evidence="3" key="1">
    <citation type="journal article" date="2019" name="Int. J. Syst. Evol. Microbiol.">
        <title>The Global Catalogue of Microorganisms (GCM) 10K type strain sequencing project: providing services to taxonomists for standard genome sequencing and annotation.</title>
        <authorList>
            <consortium name="The Broad Institute Genomics Platform"/>
            <consortium name="The Broad Institute Genome Sequencing Center for Infectious Disease"/>
            <person name="Wu L."/>
            <person name="Ma J."/>
        </authorList>
    </citation>
    <scope>NUCLEOTIDE SEQUENCE [LARGE SCALE GENOMIC DNA]</scope>
    <source>
        <strain evidence="3">CGMCC 1.16275</strain>
    </source>
</reference>
<organism evidence="2 3">
    <name type="scientific">Rhodocista pekingensis</name>
    <dbReference type="NCBI Taxonomy" id="201185"/>
    <lineage>
        <taxon>Bacteria</taxon>
        <taxon>Pseudomonadati</taxon>
        <taxon>Pseudomonadota</taxon>
        <taxon>Alphaproteobacteria</taxon>
        <taxon>Rhodospirillales</taxon>
        <taxon>Azospirillaceae</taxon>
        <taxon>Rhodocista</taxon>
    </lineage>
</organism>
<evidence type="ECO:0000313" key="3">
    <source>
        <dbReference type="Proteomes" id="UP001596456"/>
    </source>
</evidence>
<dbReference type="Proteomes" id="UP001596456">
    <property type="component" value="Unassembled WGS sequence"/>
</dbReference>
<protein>
    <recommendedName>
        <fullName evidence="4">Flagellar hook-length control protein FliK</fullName>
    </recommendedName>
</protein>
<keyword evidence="3" id="KW-1185">Reference proteome</keyword>
<evidence type="ECO:0000256" key="1">
    <source>
        <dbReference type="SAM" id="MobiDB-lite"/>
    </source>
</evidence>
<dbReference type="EMBL" id="JBHTCM010000004">
    <property type="protein sequence ID" value="MFC7331719.1"/>
    <property type="molecule type" value="Genomic_DNA"/>
</dbReference>
<sequence length="351" mass="36188">MTETPGAPAAPPPQPAPPQRLMPGQSLLVRILATDTAAAAPPAPSGPAPGPAGPLPAETSIPADTGPAPRPPGGIAGTLTGSTAGGLAVVTTPHGTLLLQARTDLPAGSGLLLSVEAPAARSAPPARLDPAAGHDWPALREVMETLAASDPTLARAVAAAVLPQPNRRLAANLLFFLSAIRGGDAAGWLGDAAVSALEGSGRGELLHRLTEDFRTLSRQAQEPLPDGWRAWTVPFGEADRPGRLQLYLRQGEDGPAAPGGRGRTGATRFLLEVEFSRFGPMQLDGLVRPRQLDLMVRTRELLPAAMTRDLNALFRESLELFGYAGSLGFQTGAHGWVAIRRGGGAGGTVRA</sequence>
<evidence type="ECO:0000313" key="2">
    <source>
        <dbReference type="EMBL" id="MFC7331719.1"/>
    </source>
</evidence>
<feature type="compositionally biased region" description="Pro residues" evidence="1">
    <location>
        <begin position="8"/>
        <end position="20"/>
    </location>
</feature>
<feature type="compositionally biased region" description="Pro residues" evidence="1">
    <location>
        <begin position="41"/>
        <end position="54"/>
    </location>
</feature>
<accession>A0ABW2KQK8</accession>
<dbReference type="RefSeq" id="WP_377355667.1">
    <property type="nucleotide sequence ID" value="NZ_JBHTCM010000004.1"/>
</dbReference>
<name>A0ABW2KQK8_9PROT</name>
<proteinExistence type="predicted"/>